<keyword evidence="4" id="KW-1185">Reference proteome</keyword>
<feature type="compositionally biased region" description="Basic and acidic residues" evidence="1">
    <location>
        <begin position="389"/>
        <end position="407"/>
    </location>
</feature>
<gene>
    <name evidence="3" type="ORF">QS748_04845</name>
</gene>
<reference evidence="3 4" key="1">
    <citation type="journal article" date="2023" name="bioRxiv">
        <title>An intranuclear bacterial parasite of deep-sea mussels expresses apoptosis inhibitors acquired from its host.</title>
        <authorList>
            <person name="Gonzalez Porras M.A."/>
            <person name="Assie A."/>
            <person name="Tietjen M."/>
            <person name="Violette M."/>
            <person name="Kleiner M."/>
            <person name="Gruber-Vodicka H."/>
            <person name="Dubilier N."/>
            <person name="Leisch N."/>
        </authorList>
    </citation>
    <scope>NUCLEOTIDE SEQUENCE [LARGE SCALE GENOMIC DNA]</scope>
    <source>
        <strain evidence="3">IAP13</strain>
    </source>
</reference>
<accession>A0AA90SSJ7</accession>
<proteinExistence type="predicted"/>
<protein>
    <submittedName>
        <fullName evidence="3">Uncharacterized protein</fullName>
    </submittedName>
</protein>
<name>A0AA90SSJ7_9GAMM</name>
<dbReference type="EMBL" id="JASXSV010000005">
    <property type="protein sequence ID" value="MDP0588539.1"/>
    <property type="molecule type" value="Genomic_DNA"/>
</dbReference>
<feature type="region of interest" description="Disordered" evidence="1">
    <location>
        <begin position="384"/>
        <end position="414"/>
    </location>
</feature>
<feature type="signal peptide" evidence="2">
    <location>
        <begin position="1"/>
        <end position="36"/>
    </location>
</feature>
<organism evidence="3 4">
    <name type="scientific">Candidatus Endonucleibacter bathymodioli</name>
    <dbReference type="NCBI Taxonomy" id="539814"/>
    <lineage>
        <taxon>Bacteria</taxon>
        <taxon>Pseudomonadati</taxon>
        <taxon>Pseudomonadota</taxon>
        <taxon>Gammaproteobacteria</taxon>
        <taxon>Oceanospirillales</taxon>
        <taxon>Endozoicomonadaceae</taxon>
        <taxon>Candidatus Endonucleibacter</taxon>
    </lineage>
</organism>
<dbReference type="Proteomes" id="UP001178148">
    <property type="component" value="Unassembled WGS sequence"/>
</dbReference>
<evidence type="ECO:0000313" key="3">
    <source>
        <dbReference type="EMBL" id="MDP0588539.1"/>
    </source>
</evidence>
<sequence>MFRKLKLCCCSILSYSKCIKNVISLLILVCGVSVHAEQIYTSVDVQYHQKDTIKNWFYEKCDSAINFAGSYFNSSNLAEGSGYGRSNDNSIRYLQHMCDENDLYGKLEEFKEKPVFEVLAIVYVSILLEVDNLDQDIIKTGLVSPDWLISFSDITQEIKKRVGIFLSESTKTKFELLTKEDKMAVEEEFQARGKQCSSKLQSLLQYQVNTYKANSLINAKLNEQVNLLISKARNNTNFSPKQALDESLKMREILLTPYLVPAISNESSVPQFPVLEALVNWSMHNADSNISKLLDDSKRWCEQDSIIAKENQENEIRKNDQIFFCYLNNNSKTEWYEGNKYYSGLKTRELTAELLDNAIIKDVIYEFTTVEQLVAACKEGEDGLNTMHNKREEQERLSPEKRAQNKKEQKKGKFSQADMDEYLQQGMAANIKDSFFGKMASGISYVFNAIKSNFVTMPTKQEKGKKVVVDWIKFVQKNALKLKDGAQYKSIKLVMDELEAIDEQYVGGNLTIEDALTALVKQRFDTRTKGEAFTLLTGLECESNEKQETCYSDSVTPCNEPTNTDNNTNVYKNKKYGVGISESDNVLHEPDFEQQCCNADTSADQCDDSYLHQDWCCIKVEDDEKSDDDSCSKDRMCYFGSGNGLGSMVGKFVAIALPIFIIANAIPGSYSSPAPSPMNMYNVPEMINITSAEDLSKIGNNSMYPSSGNYQFMNSFDASTFTTPIMLFSGNINGNNNTIYNLPTCLMYSLEGNGTVQNLTISNSNITSQKCYSAVAKVMKDNALVRLVDIKSGYFYVQDDDASGSNAKIVGTVAEEMDGSSKIEQINIIDCKLDCNLSRSVIAGKEVNLFTAGGVVGKMGSTSALSYIVLLNTSIIIEGKEFYYEVSAGGAAGYMSGSTAIDNVGLIDTHIRSDKFITCLGGTVGWMATSDGSICNIVSINTNLTSHQSNTQMIAWGMGMVGHGSVDMRNNLVINGTINMSTTPGNVSLVMGYDMGSEDHITTLGKELFQSIDNIIINSEIEVIGGDPSDSNVMGVCAGSSDNVTNYNCVKAQNINALMTRNGESSLYRYDKMSNITDQCSWVMFSFMRKICDVENCEFINFQKNVRTSSLYNAFTEVAKIEPVEAPTEGGITKITVTVIGSTATISAAIISGCCYFYAKKNQGKLDSSKKHGRVDCAINCCSLECTSSITGELETVVVPTDNTVTILGSEENITEMDQMLDK</sequence>
<comment type="caution">
    <text evidence="3">The sequence shown here is derived from an EMBL/GenBank/DDBJ whole genome shotgun (WGS) entry which is preliminary data.</text>
</comment>
<feature type="chain" id="PRO_5041663643" evidence="2">
    <location>
        <begin position="37"/>
        <end position="1223"/>
    </location>
</feature>
<evidence type="ECO:0000256" key="1">
    <source>
        <dbReference type="SAM" id="MobiDB-lite"/>
    </source>
</evidence>
<dbReference type="AlphaFoldDB" id="A0AA90SSJ7"/>
<evidence type="ECO:0000256" key="2">
    <source>
        <dbReference type="SAM" id="SignalP"/>
    </source>
</evidence>
<keyword evidence="2" id="KW-0732">Signal</keyword>
<evidence type="ECO:0000313" key="4">
    <source>
        <dbReference type="Proteomes" id="UP001178148"/>
    </source>
</evidence>